<name>A0A8S4QUT2_9NEOP</name>
<feature type="compositionally biased region" description="Basic and acidic residues" evidence="1">
    <location>
        <begin position="60"/>
        <end position="70"/>
    </location>
</feature>
<dbReference type="AlphaFoldDB" id="A0A8S4QUT2"/>
<gene>
    <name evidence="2" type="primary">jg26704</name>
    <name evidence="2" type="ORF">PAEG_LOCUS6599</name>
</gene>
<dbReference type="EMBL" id="CAKXAJ010020134">
    <property type="protein sequence ID" value="CAH2220501.1"/>
    <property type="molecule type" value="Genomic_DNA"/>
</dbReference>
<feature type="compositionally biased region" description="Basic and acidic residues" evidence="1">
    <location>
        <begin position="77"/>
        <end position="86"/>
    </location>
</feature>
<organism evidence="2 3">
    <name type="scientific">Pararge aegeria aegeria</name>
    <dbReference type="NCBI Taxonomy" id="348720"/>
    <lineage>
        <taxon>Eukaryota</taxon>
        <taxon>Metazoa</taxon>
        <taxon>Ecdysozoa</taxon>
        <taxon>Arthropoda</taxon>
        <taxon>Hexapoda</taxon>
        <taxon>Insecta</taxon>
        <taxon>Pterygota</taxon>
        <taxon>Neoptera</taxon>
        <taxon>Endopterygota</taxon>
        <taxon>Lepidoptera</taxon>
        <taxon>Glossata</taxon>
        <taxon>Ditrysia</taxon>
        <taxon>Papilionoidea</taxon>
        <taxon>Nymphalidae</taxon>
        <taxon>Satyrinae</taxon>
        <taxon>Satyrini</taxon>
        <taxon>Parargina</taxon>
        <taxon>Pararge</taxon>
    </lineage>
</organism>
<protein>
    <submittedName>
        <fullName evidence="2">Jg26704 protein</fullName>
    </submittedName>
</protein>
<feature type="region of interest" description="Disordered" evidence="1">
    <location>
        <begin position="40"/>
        <end position="86"/>
    </location>
</feature>
<comment type="caution">
    <text evidence="2">The sequence shown here is derived from an EMBL/GenBank/DDBJ whole genome shotgun (WGS) entry which is preliminary data.</text>
</comment>
<reference evidence="2" key="1">
    <citation type="submission" date="2022-03" db="EMBL/GenBank/DDBJ databases">
        <authorList>
            <person name="Lindestad O."/>
        </authorList>
    </citation>
    <scope>NUCLEOTIDE SEQUENCE</scope>
</reference>
<proteinExistence type="predicted"/>
<accession>A0A8S4QUT2</accession>
<evidence type="ECO:0000313" key="3">
    <source>
        <dbReference type="Proteomes" id="UP000838756"/>
    </source>
</evidence>
<evidence type="ECO:0000256" key="1">
    <source>
        <dbReference type="SAM" id="MobiDB-lite"/>
    </source>
</evidence>
<evidence type="ECO:0000313" key="2">
    <source>
        <dbReference type="EMBL" id="CAH2220501.1"/>
    </source>
</evidence>
<keyword evidence="3" id="KW-1185">Reference proteome</keyword>
<sequence>MLLGTNQQIRLQKFKWAGHICRMNDNKWKNIVTEWEKKKRKTKETLGERTRAGQWPTMVEEGKGKKDMERAGGGLRQRGDFYRNRT</sequence>
<dbReference type="Proteomes" id="UP000838756">
    <property type="component" value="Unassembled WGS sequence"/>
</dbReference>